<dbReference type="AlphaFoldDB" id="A0A9W6YY20"/>
<dbReference type="Pfam" id="PF00106">
    <property type="entry name" value="adh_short"/>
    <property type="match status" value="1"/>
</dbReference>
<dbReference type="GO" id="GO:0000140">
    <property type="term" value="F:acylglycerone-phosphate reductase (NADP+) activity"/>
    <property type="evidence" value="ECO:0007669"/>
    <property type="project" value="TreeGrafter"/>
</dbReference>
<evidence type="ECO:0000256" key="4">
    <source>
        <dbReference type="RuleBase" id="RU000363"/>
    </source>
</evidence>
<evidence type="ECO:0000256" key="3">
    <source>
        <dbReference type="ARBA" id="ARBA00023002"/>
    </source>
</evidence>
<sequence>MTSQRQKTALVTGAASGIGRSLTLELVSRNYKVFANDINFEGLKSLAEAHPDNIIIHKLDVTKFEDIQEIYKLVKEELSKIADDGIPKLDILYNNAGIACSFPLIEVPDDAALQILTINLYAPIRITKVFSDLVINAKGTIAFTGSVTKDVPFPFLGMYTTTKSGLQAYCSTLAFEMEPFDVKVIHVTSGSVRSNIGDKRPWVENSLYLSTPELKESLKIRKQMFEKTIPMETDAYARNVITKIEKASLSTFNLYEGSSCFILTVIGNWIPRSWMLFILRKQTKLNEAWESLRRKIRGDGAADTKKTK</sequence>
<proteinExistence type="inferred from homology"/>
<evidence type="ECO:0000313" key="5">
    <source>
        <dbReference type="EMBL" id="GMG33381.1"/>
    </source>
</evidence>
<dbReference type="Gene3D" id="3.40.50.720">
    <property type="entry name" value="NAD(P)-binding Rossmann-like Domain"/>
    <property type="match status" value="1"/>
</dbReference>
<comment type="caution">
    <text evidence="5">The sequence shown here is derived from an EMBL/GenBank/DDBJ whole genome shotgun (WGS) entry which is preliminary data.</text>
</comment>
<dbReference type="GO" id="GO:0004806">
    <property type="term" value="F:triacylglycerol lipase activity"/>
    <property type="evidence" value="ECO:0007669"/>
    <property type="project" value="TreeGrafter"/>
</dbReference>
<dbReference type="PANTHER" id="PTHR44169:SF6">
    <property type="entry name" value="NADPH-DEPENDENT 1-ACYLDIHYDROXYACETONE PHOSPHATE REDUCTASE"/>
    <property type="match status" value="1"/>
</dbReference>
<keyword evidence="3" id="KW-0560">Oxidoreductase</keyword>
<dbReference type="GO" id="GO:0005811">
    <property type="term" value="C:lipid droplet"/>
    <property type="evidence" value="ECO:0007669"/>
    <property type="project" value="TreeGrafter"/>
</dbReference>
<evidence type="ECO:0000313" key="6">
    <source>
        <dbReference type="Proteomes" id="UP001165063"/>
    </source>
</evidence>
<organism evidence="5 6">
    <name type="scientific">Ambrosiozyma monospora</name>
    <name type="common">Yeast</name>
    <name type="synonym">Endomycopsis monosporus</name>
    <dbReference type="NCBI Taxonomy" id="43982"/>
    <lineage>
        <taxon>Eukaryota</taxon>
        <taxon>Fungi</taxon>
        <taxon>Dikarya</taxon>
        <taxon>Ascomycota</taxon>
        <taxon>Saccharomycotina</taxon>
        <taxon>Pichiomycetes</taxon>
        <taxon>Pichiales</taxon>
        <taxon>Pichiaceae</taxon>
        <taxon>Ambrosiozyma</taxon>
    </lineage>
</organism>
<dbReference type="OrthoDB" id="2102561at2759"/>
<dbReference type="GO" id="GO:0019433">
    <property type="term" value="P:triglyceride catabolic process"/>
    <property type="evidence" value="ECO:0007669"/>
    <property type="project" value="TreeGrafter"/>
</dbReference>
<dbReference type="EMBL" id="BSXU01002011">
    <property type="protein sequence ID" value="GMG33381.1"/>
    <property type="molecule type" value="Genomic_DNA"/>
</dbReference>
<protein>
    <submittedName>
        <fullName evidence="5">Unnamed protein product</fullName>
    </submittedName>
</protein>
<dbReference type="PANTHER" id="PTHR44169">
    <property type="entry name" value="NADPH-DEPENDENT 1-ACYLDIHYDROXYACETONE PHOSPHATE REDUCTASE"/>
    <property type="match status" value="1"/>
</dbReference>
<dbReference type="Proteomes" id="UP001165063">
    <property type="component" value="Unassembled WGS sequence"/>
</dbReference>
<name>A0A9W6YY20_AMBMO</name>
<dbReference type="InterPro" id="IPR020904">
    <property type="entry name" value="Sc_DH/Rdtase_CS"/>
</dbReference>
<evidence type="ECO:0000256" key="1">
    <source>
        <dbReference type="ARBA" id="ARBA00006484"/>
    </source>
</evidence>
<evidence type="ECO:0000256" key="2">
    <source>
        <dbReference type="ARBA" id="ARBA00022857"/>
    </source>
</evidence>
<gene>
    <name evidence="5" type="ORF">Amon01_000427000</name>
</gene>
<reference evidence="5" key="1">
    <citation type="submission" date="2023-04" db="EMBL/GenBank/DDBJ databases">
        <title>Ambrosiozyma monospora NBRC 1965.</title>
        <authorList>
            <person name="Ichikawa N."/>
            <person name="Sato H."/>
            <person name="Tonouchi N."/>
        </authorList>
    </citation>
    <scope>NUCLEOTIDE SEQUENCE</scope>
    <source>
        <strain evidence="5">NBRC 1965</strain>
    </source>
</reference>
<dbReference type="SUPFAM" id="SSF51735">
    <property type="entry name" value="NAD(P)-binding Rossmann-fold domains"/>
    <property type="match status" value="1"/>
</dbReference>
<accession>A0A9W6YY20</accession>
<dbReference type="GO" id="GO:0005783">
    <property type="term" value="C:endoplasmic reticulum"/>
    <property type="evidence" value="ECO:0007669"/>
    <property type="project" value="TreeGrafter"/>
</dbReference>
<dbReference type="GO" id="GO:0006654">
    <property type="term" value="P:phosphatidic acid biosynthetic process"/>
    <property type="evidence" value="ECO:0007669"/>
    <property type="project" value="TreeGrafter"/>
</dbReference>
<dbReference type="PROSITE" id="PS00061">
    <property type="entry name" value="ADH_SHORT"/>
    <property type="match status" value="1"/>
</dbReference>
<comment type="similarity">
    <text evidence="1 4">Belongs to the short-chain dehydrogenases/reductases (SDR) family.</text>
</comment>
<dbReference type="PRINTS" id="PR00080">
    <property type="entry name" value="SDRFAMILY"/>
</dbReference>
<dbReference type="PRINTS" id="PR00081">
    <property type="entry name" value="GDHRDH"/>
</dbReference>
<keyword evidence="2" id="KW-0521">NADP</keyword>
<dbReference type="InterPro" id="IPR002347">
    <property type="entry name" value="SDR_fam"/>
</dbReference>
<dbReference type="InterPro" id="IPR036291">
    <property type="entry name" value="NAD(P)-bd_dom_sf"/>
</dbReference>
<keyword evidence="6" id="KW-1185">Reference proteome</keyword>